<dbReference type="KEGG" id="lmat:92516795"/>
<dbReference type="GeneID" id="92516795"/>
<evidence type="ECO:0000313" key="5">
    <source>
        <dbReference type="EMBL" id="KAG5482851.1"/>
    </source>
</evidence>
<reference evidence="6" key="1">
    <citation type="journal article" date="2021" name="Microbiol. Resour. Announc.">
        <title>LGAAP: Leishmaniinae Genome Assembly and Annotation Pipeline.</title>
        <authorList>
            <person name="Almutairi H."/>
            <person name="Urbaniak M.D."/>
            <person name="Bates M.D."/>
            <person name="Jariyapan N."/>
            <person name="Kwakye-Nuako G."/>
            <person name="Thomaz-Soccol V."/>
            <person name="Al-Salem W.S."/>
            <person name="Dillon R.J."/>
            <person name="Bates P.A."/>
            <person name="Gatherer D."/>
        </authorList>
    </citation>
    <scope>NUCLEOTIDE SEQUENCE [LARGE SCALE GENOMIC DNA]</scope>
</reference>
<dbReference type="EMBL" id="JAFEUZ010000015">
    <property type="protein sequence ID" value="KAG5482850.1"/>
    <property type="molecule type" value="Genomic_DNA"/>
</dbReference>
<name>A0A836HUK2_9TRYP</name>
<feature type="domain" description="DUF7623" evidence="2">
    <location>
        <begin position="572"/>
        <end position="635"/>
    </location>
</feature>
<feature type="compositionally biased region" description="Gly residues" evidence="1">
    <location>
        <begin position="671"/>
        <end position="690"/>
    </location>
</feature>
<feature type="compositionally biased region" description="Low complexity" evidence="1">
    <location>
        <begin position="811"/>
        <end position="833"/>
    </location>
</feature>
<protein>
    <recommendedName>
        <fullName evidence="2">DUF7623 domain-containing protein</fullName>
    </recommendedName>
</protein>
<feature type="domain" description="DUF7623" evidence="2">
    <location>
        <begin position="226"/>
        <end position="286"/>
    </location>
</feature>
<dbReference type="RefSeq" id="XP_067179954.1">
    <property type="nucleotide sequence ID" value="XM_067324283.1"/>
</dbReference>
<dbReference type="OrthoDB" id="250115at2759"/>
<feature type="compositionally biased region" description="Gly residues" evidence="1">
    <location>
        <begin position="770"/>
        <end position="795"/>
    </location>
</feature>
<feature type="domain" description="DUF7623" evidence="2">
    <location>
        <begin position="69"/>
        <end position="131"/>
    </location>
</feature>
<dbReference type="InterPro" id="IPR056040">
    <property type="entry name" value="DUF7623"/>
</dbReference>
<feature type="compositionally biased region" description="Low complexity" evidence="1">
    <location>
        <begin position="707"/>
        <end position="738"/>
    </location>
</feature>
<gene>
    <name evidence="3" type="ORF">LSCM1_06880</name>
    <name evidence="4" type="ORF">LSCM1_06882</name>
    <name evidence="5" type="ORF">LSCM1_06883</name>
</gene>
<evidence type="ECO:0000313" key="3">
    <source>
        <dbReference type="EMBL" id="KAG5482848.1"/>
    </source>
</evidence>
<proteinExistence type="predicted"/>
<dbReference type="Pfam" id="PF24610">
    <property type="entry name" value="DUF7623"/>
    <property type="match status" value="4"/>
</dbReference>
<feature type="region of interest" description="Disordered" evidence="1">
    <location>
        <begin position="656"/>
        <end position="853"/>
    </location>
</feature>
<feature type="domain" description="DUF7623" evidence="2">
    <location>
        <begin position="143"/>
        <end position="202"/>
    </location>
</feature>
<reference evidence="3" key="3">
    <citation type="submission" date="2021-03" db="EMBL/GenBank/DDBJ databases">
        <title>Leishmania (Mundinia) martiniquensis Genome sequencing and assembly.</title>
        <authorList>
            <person name="Almutairi H."/>
            <person name="Gatherer D."/>
        </authorList>
    </citation>
    <scope>NUCLEOTIDE SEQUENCE</scope>
    <source>
        <strain evidence="3">LSCM1</strain>
    </source>
</reference>
<dbReference type="Proteomes" id="UP000673552">
    <property type="component" value="Unassembled WGS sequence"/>
</dbReference>
<feature type="region of interest" description="Disordered" evidence="1">
    <location>
        <begin position="419"/>
        <end position="443"/>
    </location>
</feature>
<sequence>MANDPGMKPLLAQLEELAKDPVSAQGPEARRLEKAIGELARRAAEDKTERHRHRLVDAEGLHERFPFLPEEPVPGMPLAEAGVMEDPEFRTLANELVDLRRSPETSPQALRAAEEALACRAAEVAAAKLRATEEVQARYPFLSKRVAGVPLSEVPLAQDELFQELVAQRAPLLGSPRTNAVKLHTIEARVQDRARELADAKSRLDGLRDAADDEVRARNPFLPHSDVRGVPLRELGLWRDAAYARLMDRRLKLKEWPVENAAELTMVEARLTERAVEVAEAKLAAEAELRARYPNVAAAPGAAMLSSLALALDPQLAQLEQRRAVLAGQPKPDRAALRAAEAAAAARVQELMDEDADVEVEAAQARAAVLRQYPMCARDVTEAVGKDAMFASLAAQHAGLLSDPAANRTPLANVEGLMQERGSEVESGRRRRCRRQPANPPRLLDMNDVALESGELDDYHSRRHRHRRRRMLDAQEVPMDVAGEVHEQQDETAPVARSRHAATLRHSDPYYQELAALRASLVKEDEVVNADGIRCVEEQMKDRVAQLNSDAARAGAAEVRAVAVLQARYPFLGPTVTGETLTAAGLEDDAVFVGLAAEHAALKATPTAPRQALAFAEQQMRVRACELVAEHAREEEALRERLPFVGALPGGVVAARAGHGQRSGHEAATGAAGGAGQGPGVGAGAGGEATGEGDRRAGAPCCGGQDRAPSSPSGGRGGAARALPVPAGGAGAGYAARGGRCDGRPRVPHAGERAGGPAQKPGDQPAGAARRGGGAGVPRCRGGGGEAARDGGGAGALPVPVEARGGRATERGAAGAGRAVPGTGGAARAVAGESAHKRGKAAHDRGACSGPCARARGCQEQAGWSPRCRR</sequence>
<comment type="caution">
    <text evidence="3">The sequence shown here is derived from an EMBL/GenBank/DDBJ whole genome shotgun (WGS) entry which is preliminary data.</text>
</comment>
<evidence type="ECO:0000313" key="4">
    <source>
        <dbReference type="EMBL" id="KAG5482850.1"/>
    </source>
</evidence>
<dbReference type="EMBL" id="JAFEUZ010000015">
    <property type="protein sequence ID" value="KAG5482851.1"/>
    <property type="molecule type" value="Genomic_DNA"/>
</dbReference>
<feature type="compositionally biased region" description="Basic and acidic residues" evidence="1">
    <location>
        <begin position="739"/>
        <end position="752"/>
    </location>
</feature>
<accession>A0A836HUK2</accession>
<dbReference type="EMBL" id="JAFEUZ010000015">
    <property type="protein sequence ID" value="KAG5482848.1"/>
    <property type="molecule type" value="Genomic_DNA"/>
</dbReference>
<evidence type="ECO:0000313" key="6">
    <source>
        <dbReference type="Proteomes" id="UP000673552"/>
    </source>
</evidence>
<evidence type="ECO:0000256" key="1">
    <source>
        <dbReference type="SAM" id="MobiDB-lite"/>
    </source>
</evidence>
<reference evidence="6" key="2">
    <citation type="journal article" date="2021" name="Sci. Data">
        <title>Chromosome-scale genome sequencing, assembly and annotation of six genomes from subfamily Leishmaniinae.</title>
        <authorList>
            <person name="Almutairi H."/>
            <person name="Urbaniak M.D."/>
            <person name="Bates M.D."/>
            <person name="Jariyapan N."/>
            <person name="Kwakye-Nuako G."/>
            <person name="Thomaz Soccol V."/>
            <person name="Al-Salem W.S."/>
            <person name="Dillon R.J."/>
            <person name="Bates P.A."/>
            <person name="Gatherer D."/>
        </authorList>
    </citation>
    <scope>NUCLEOTIDE SEQUENCE [LARGE SCALE GENOMIC DNA]</scope>
</reference>
<keyword evidence="6" id="KW-1185">Reference proteome</keyword>
<dbReference type="AlphaFoldDB" id="A0A836HUK2"/>
<evidence type="ECO:0000259" key="2">
    <source>
        <dbReference type="Pfam" id="PF24610"/>
    </source>
</evidence>
<organism evidence="3 6">
    <name type="scientific">Leishmania martiniquensis</name>
    <dbReference type="NCBI Taxonomy" id="1580590"/>
    <lineage>
        <taxon>Eukaryota</taxon>
        <taxon>Discoba</taxon>
        <taxon>Euglenozoa</taxon>
        <taxon>Kinetoplastea</taxon>
        <taxon>Metakinetoplastina</taxon>
        <taxon>Trypanosomatida</taxon>
        <taxon>Trypanosomatidae</taxon>
        <taxon>Leishmaniinae</taxon>
        <taxon>Leishmania</taxon>
    </lineage>
</organism>